<feature type="region of interest" description="Disordered" evidence="1">
    <location>
        <begin position="45"/>
        <end position="69"/>
    </location>
</feature>
<accession>A0A8X6UGD0</accession>
<comment type="caution">
    <text evidence="2">The sequence shown here is derived from an EMBL/GenBank/DDBJ whole genome shotgun (WGS) entry which is preliminary data.</text>
</comment>
<dbReference type="AlphaFoldDB" id="A0A8X6UGD0"/>
<dbReference type="OrthoDB" id="10610269at2759"/>
<proteinExistence type="predicted"/>
<protein>
    <submittedName>
        <fullName evidence="2">Uncharacterized protein</fullName>
    </submittedName>
</protein>
<evidence type="ECO:0000313" key="3">
    <source>
        <dbReference type="Proteomes" id="UP000887013"/>
    </source>
</evidence>
<gene>
    <name evidence="2" type="ORF">NPIL_583341</name>
</gene>
<reference evidence="2" key="1">
    <citation type="submission" date="2020-08" db="EMBL/GenBank/DDBJ databases">
        <title>Multicomponent nature underlies the extraordinary mechanical properties of spider dragline silk.</title>
        <authorList>
            <person name="Kono N."/>
            <person name="Nakamura H."/>
            <person name="Mori M."/>
            <person name="Yoshida Y."/>
            <person name="Ohtoshi R."/>
            <person name="Malay A.D."/>
            <person name="Moran D.A.P."/>
            <person name="Tomita M."/>
            <person name="Numata K."/>
            <person name="Arakawa K."/>
        </authorList>
    </citation>
    <scope>NUCLEOTIDE SEQUENCE</scope>
</reference>
<dbReference type="EMBL" id="BMAW01077645">
    <property type="protein sequence ID" value="GFU07357.1"/>
    <property type="molecule type" value="Genomic_DNA"/>
</dbReference>
<sequence>MEEKVEEKKERKRSTVYFTSLLPFHSGQGSPVRTKTTKAAVAAAAEDKKKANRVRNSKPNPCKTKGAAFPTDGIGFQHKHKFHLQTQFTLEDEANDIRQELSNRRRCNRMGKQVGSFPDSAFPPPPSLHSHGHLLLTQT</sequence>
<evidence type="ECO:0000256" key="1">
    <source>
        <dbReference type="SAM" id="MobiDB-lite"/>
    </source>
</evidence>
<dbReference type="Proteomes" id="UP000887013">
    <property type="component" value="Unassembled WGS sequence"/>
</dbReference>
<evidence type="ECO:0000313" key="2">
    <source>
        <dbReference type="EMBL" id="GFU07357.1"/>
    </source>
</evidence>
<keyword evidence="3" id="KW-1185">Reference proteome</keyword>
<organism evidence="2 3">
    <name type="scientific">Nephila pilipes</name>
    <name type="common">Giant wood spider</name>
    <name type="synonym">Nephila maculata</name>
    <dbReference type="NCBI Taxonomy" id="299642"/>
    <lineage>
        <taxon>Eukaryota</taxon>
        <taxon>Metazoa</taxon>
        <taxon>Ecdysozoa</taxon>
        <taxon>Arthropoda</taxon>
        <taxon>Chelicerata</taxon>
        <taxon>Arachnida</taxon>
        <taxon>Araneae</taxon>
        <taxon>Araneomorphae</taxon>
        <taxon>Entelegynae</taxon>
        <taxon>Araneoidea</taxon>
        <taxon>Nephilidae</taxon>
        <taxon>Nephila</taxon>
    </lineage>
</organism>
<feature type="region of interest" description="Disordered" evidence="1">
    <location>
        <begin position="110"/>
        <end position="139"/>
    </location>
</feature>
<name>A0A8X6UGD0_NEPPI</name>